<gene>
    <name evidence="1" type="ORF">KOM_12_136</name>
</gene>
<dbReference type="EMBL" id="MZ420154">
    <property type="protein sequence ID" value="QYA18406.1"/>
    <property type="molecule type" value="Genomic_DNA"/>
</dbReference>
<protein>
    <submittedName>
        <fullName evidence="1">Uncharacterized protein</fullName>
    </submittedName>
</protein>
<sequence length="160" mass="18235">MNGDFGYLRSYMEGLLVPAWGNFYPSAIKSDKYAGLIHLPYVKKVENSGVVILDGVIDNLVVHSQHGPVSYKLEIDGREIKHDSMEYPIEDGETLLHHGKRYAGELAKFDEKYAHYRKFYGDAVKIVLPEGHTPMFVSYDEINVWVGMKDTMCCALRFAR</sequence>
<reference evidence="1" key="1">
    <citation type="submission" date="2021-06" db="EMBL/GenBank/DDBJ databases">
        <authorList>
            <person name="Rolland C."/>
        </authorList>
    </citation>
    <scope>NUCLEOTIDE SEQUENCE</scope>
    <source>
        <strain evidence="1">347.936635</strain>
    </source>
</reference>
<name>A0A8F8KNY9_9VIRU</name>
<organism evidence="1">
    <name type="scientific">Clandestinovirus</name>
    <dbReference type="NCBI Taxonomy" id="2831644"/>
    <lineage>
        <taxon>Viruses</taxon>
    </lineage>
</organism>
<accession>A0A8F8KNY9</accession>
<evidence type="ECO:0000313" key="1">
    <source>
        <dbReference type="EMBL" id="QYA18406.1"/>
    </source>
</evidence>
<proteinExistence type="predicted"/>